<protein>
    <submittedName>
        <fullName evidence="1">Uncharacterized protein</fullName>
    </submittedName>
</protein>
<reference evidence="2" key="1">
    <citation type="journal article" date="2019" name="Int. J. Syst. Evol. Microbiol.">
        <title>The Global Catalogue of Microorganisms (GCM) 10K type strain sequencing project: providing services to taxonomists for standard genome sequencing and annotation.</title>
        <authorList>
            <consortium name="The Broad Institute Genomics Platform"/>
            <consortium name="The Broad Institute Genome Sequencing Center for Infectious Disease"/>
            <person name="Wu L."/>
            <person name="Ma J."/>
        </authorList>
    </citation>
    <scope>NUCLEOTIDE SEQUENCE [LARGE SCALE GENOMIC DNA]</scope>
    <source>
        <strain evidence="2">JCM 17759</strain>
    </source>
</reference>
<dbReference type="EMBL" id="BAABGA010000117">
    <property type="protein sequence ID" value="GAA4470890.1"/>
    <property type="molecule type" value="Genomic_DNA"/>
</dbReference>
<comment type="caution">
    <text evidence="1">The sequence shown here is derived from an EMBL/GenBank/DDBJ whole genome shotgun (WGS) entry which is preliminary data.</text>
</comment>
<gene>
    <name evidence="1" type="ORF">GCM10023156_64780</name>
</gene>
<accession>A0ABP8NTL4</accession>
<evidence type="ECO:0000313" key="2">
    <source>
        <dbReference type="Proteomes" id="UP001500840"/>
    </source>
</evidence>
<proteinExistence type="predicted"/>
<name>A0ABP8NTL4_9BACT</name>
<dbReference type="Proteomes" id="UP001500840">
    <property type="component" value="Unassembled WGS sequence"/>
</dbReference>
<sequence>MKDADRIVANGHEITNQKTIDGLRKIYRTAKWRPFIDTEPVDQISIKLYSRDEQILEFTYGAGWLMDETRKGVLNEKQQQWMIDNIRSKIPEANLPDRNIL</sequence>
<evidence type="ECO:0000313" key="1">
    <source>
        <dbReference type="EMBL" id="GAA4470890.1"/>
    </source>
</evidence>
<keyword evidence="2" id="KW-1185">Reference proteome</keyword>
<dbReference type="RefSeq" id="WP_345327833.1">
    <property type="nucleotide sequence ID" value="NZ_BAABGA010000117.1"/>
</dbReference>
<organism evidence="1 2">
    <name type="scientific">Novipirellula rosea</name>
    <dbReference type="NCBI Taxonomy" id="1031540"/>
    <lineage>
        <taxon>Bacteria</taxon>
        <taxon>Pseudomonadati</taxon>
        <taxon>Planctomycetota</taxon>
        <taxon>Planctomycetia</taxon>
        <taxon>Pirellulales</taxon>
        <taxon>Pirellulaceae</taxon>
        <taxon>Novipirellula</taxon>
    </lineage>
</organism>